<sequence length="628" mass="70427">MRKPLVSLPPFLPPARLSNFPNLVSDRALTIRNDAVISTEGIGSGADGGGIQAPKPSFHQRRSRQSLKVNLLFGFRQNSMKELEGKPWKVTSFVCYFTSFLLFKSFSEIEFLNTRNIATCLSKIEQSPCSSFLESMRPFPDAVVKPELLKHQDGDVNLLVATCVIEITRVAAPKAPYSDNVLKDIFHSIVGTLGGLHSTSGPSCGRMVVILETLAKSRFCVVMLDLECHNLVNEMFTKFFNVARDDHSASVLLSIQTIMVLLIEESDEIQEDLLLIALSVLGCYKSDVNTAARRLAFNVIEQCAGKLEAGIKQFLISSMSRDRKSVKYEIDYHEVIYDVYRCAPLIIAGVAQYLTRKLMSDQLDTRLKAVGLVGDLFALPGSSISEAFQPVFSVFLKRLTDRVVTVRMFVLEHLKSCLMSNTFTAGAAQIVSALRDQLLDCDEKVRKQVVAVICDVACHDLSSIPVETVKLVAERLQDKSLFVKRYTLKRLAEIYGVYCLKCADGKTEFDWIPGKTLRCLYDRDFRPDTIESFVYRSMLPTDFSMIDKVQQWLKVFSGFDKVEMMAHEKILEQKRRLHRDMQTLSVSQADDQNCIASLSCSSSIMTDAEAPFADTFMSGVKIDYPNLD</sequence>
<name>A0AA88A3M1_FICCA</name>
<organism evidence="8 9">
    <name type="scientific">Ficus carica</name>
    <name type="common">Common fig</name>
    <dbReference type="NCBI Taxonomy" id="3494"/>
    <lineage>
        <taxon>Eukaryota</taxon>
        <taxon>Viridiplantae</taxon>
        <taxon>Streptophyta</taxon>
        <taxon>Embryophyta</taxon>
        <taxon>Tracheophyta</taxon>
        <taxon>Spermatophyta</taxon>
        <taxon>Magnoliopsida</taxon>
        <taxon>eudicotyledons</taxon>
        <taxon>Gunneridae</taxon>
        <taxon>Pentapetalae</taxon>
        <taxon>rosids</taxon>
        <taxon>fabids</taxon>
        <taxon>Rosales</taxon>
        <taxon>Moraceae</taxon>
        <taxon>Ficeae</taxon>
        <taxon>Ficus</taxon>
    </lineage>
</organism>
<evidence type="ECO:0000256" key="1">
    <source>
        <dbReference type="ARBA" id="ARBA00004123"/>
    </source>
</evidence>
<dbReference type="AlphaFoldDB" id="A0AA88A3M1"/>
<comment type="subcellular location">
    <subcellularLocation>
        <location evidence="1">Nucleus</location>
    </subcellularLocation>
</comment>
<gene>
    <name evidence="8" type="ORF">TIFTF001_006195</name>
</gene>
<evidence type="ECO:0000256" key="3">
    <source>
        <dbReference type="ARBA" id="ARBA00022763"/>
    </source>
</evidence>
<evidence type="ECO:0000256" key="5">
    <source>
        <dbReference type="ARBA" id="ARBA00023204"/>
    </source>
</evidence>
<dbReference type="GO" id="GO:0035825">
    <property type="term" value="P:homologous recombination"/>
    <property type="evidence" value="ECO:0007669"/>
    <property type="project" value="UniProtKB-ARBA"/>
</dbReference>
<dbReference type="InterPro" id="IPR016024">
    <property type="entry name" value="ARM-type_fold"/>
</dbReference>
<proteinExistence type="predicted"/>
<dbReference type="PANTHER" id="PTHR12663:SF0">
    <property type="entry name" value="PRECOCIOUS DISSOCIATION OF SISTERS 5, ISOFORM A"/>
    <property type="match status" value="1"/>
</dbReference>
<dbReference type="GO" id="GO:0005634">
    <property type="term" value="C:nucleus"/>
    <property type="evidence" value="ECO:0007669"/>
    <property type="project" value="UniProtKB-SubCell"/>
</dbReference>
<dbReference type="GO" id="GO:0051301">
    <property type="term" value="P:cell division"/>
    <property type="evidence" value="ECO:0007669"/>
    <property type="project" value="UniProtKB-KW"/>
</dbReference>
<keyword evidence="4" id="KW-0498">Mitosis</keyword>
<dbReference type="PANTHER" id="PTHR12663">
    <property type="entry name" value="ANDROGEN INDUCED INHIBITOR OF PROLIFERATION AS3 / PDS5-RELATED"/>
    <property type="match status" value="1"/>
</dbReference>
<dbReference type="Proteomes" id="UP001187192">
    <property type="component" value="Unassembled WGS sequence"/>
</dbReference>
<evidence type="ECO:0000256" key="6">
    <source>
        <dbReference type="ARBA" id="ARBA00023242"/>
    </source>
</evidence>
<dbReference type="InterPro" id="IPR011989">
    <property type="entry name" value="ARM-like"/>
</dbReference>
<dbReference type="EMBL" id="BTGU01000006">
    <property type="protein sequence ID" value="GMN36661.1"/>
    <property type="molecule type" value="Genomic_DNA"/>
</dbReference>
<accession>A0AA88A3M1</accession>
<dbReference type="Gene3D" id="1.25.10.10">
    <property type="entry name" value="Leucine-rich Repeat Variant"/>
    <property type="match status" value="1"/>
</dbReference>
<dbReference type="CDD" id="cd19953">
    <property type="entry name" value="PDS5"/>
    <property type="match status" value="1"/>
</dbReference>
<keyword evidence="6" id="KW-0539">Nucleus</keyword>
<dbReference type="SUPFAM" id="SSF48371">
    <property type="entry name" value="ARM repeat"/>
    <property type="match status" value="1"/>
</dbReference>
<dbReference type="Pfam" id="PF20168">
    <property type="entry name" value="PDS5"/>
    <property type="match status" value="1"/>
</dbReference>
<dbReference type="GO" id="GO:0007064">
    <property type="term" value="P:mitotic sister chromatid cohesion"/>
    <property type="evidence" value="ECO:0007669"/>
    <property type="project" value="InterPro"/>
</dbReference>
<dbReference type="GO" id="GO:0006281">
    <property type="term" value="P:DNA repair"/>
    <property type="evidence" value="ECO:0007669"/>
    <property type="project" value="UniProtKB-KW"/>
</dbReference>
<keyword evidence="7" id="KW-0131">Cell cycle</keyword>
<dbReference type="InterPro" id="IPR039776">
    <property type="entry name" value="Pds5"/>
</dbReference>
<evidence type="ECO:0000256" key="7">
    <source>
        <dbReference type="ARBA" id="ARBA00023306"/>
    </source>
</evidence>
<keyword evidence="2" id="KW-0132">Cell division</keyword>
<keyword evidence="5" id="KW-0234">DNA repair</keyword>
<keyword evidence="3" id="KW-0227">DNA damage</keyword>
<evidence type="ECO:0000313" key="9">
    <source>
        <dbReference type="Proteomes" id="UP001187192"/>
    </source>
</evidence>
<keyword evidence="9" id="KW-1185">Reference proteome</keyword>
<evidence type="ECO:0000256" key="4">
    <source>
        <dbReference type="ARBA" id="ARBA00022776"/>
    </source>
</evidence>
<evidence type="ECO:0000313" key="8">
    <source>
        <dbReference type="EMBL" id="GMN36661.1"/>
    </source>
</evidence>
<evidence type="ECO:0000256" key="2">
    <source>
        <dbReference type="ARBA" id="ARBA00022618"/>
    </source>
</evidence>
<protein>
    <submittedName>
        <fullName evidence="8">Uncharacterized protein</fullName>
    </submittedName>
</protein>
<dbReference type="GO" id="GO:0000785">
    <property type="term" value="C:chromatin"/>
    <property type="evidence" value="ECO:0007669"/>
    <property type="project" value="TreeGrafter"/>
</dbReference>
<reference evidence="8" key="1">
    <citation type="submission" date="2023-07" db="EMBL/GenBank/DDBJ databases">
        <title>draft genome sequence of fig (Ficus carica).</title>
        <authorList>
            <person name="Takahashi T."/>
            <person name="Nishimura K."/>
        </authorList>
    </citation>
    <scope>NUCLEOTIDE SEQUENCE</scope>
</reference>
<comment type="caution">
    <text evidence="8">The sequence shown here is derived from an EMBL/GenBank/DDBJ whole genome shotgun (WGS) entry which is preliminary data.</text>
</comment>